<keyword evidence="3" id="KW-1185">Reference proteome</keyword>
<gene>
    <name evidence="2" type="ORF">DDZ18_04870</name>
</gene>
<proteinExistence type="predicted"/>
<keyword evidence="1" id="KW-0472">Membrane</keyword>
<evidence type="ECO:0008006" key="4">
    <source>
        <dbReference type="Google" id="ProtNLM"/>
    </source>
</evidence>
<sequence length="200" mass="20712">MPDWLRYPVELIDLALAAAALDPAAFERASANRAAALTVLALPFLAGASELLGQAYVLAARRVSRAQAAASLVTTGLVYVAGAVVWGAATYALLAAARPGPPPDAAILGVVAVSYAPRVLSLLTIAPYYGEFVNRALDAWMMTCVALGLWVVVDGALWAVLACAAAGWAVSLSTRRVAGLVLGPAARRLGVITARRRPHV</sequence>
<feature type="transmembrane region" description="Helical" evidence="1">
    <location>
        <begin position="69"/>
        <end position="94"/>
    </location>
</feature>
<comment type="caution">
    <text evidence="2">The sequence shown here is derived from an EMBL/GenBank/DDBJ whole genome shotgun (WGS) entry which is preliminary data.</text>
</comment>
<dbReference type="EMBL" id="QEXV01000002">
    <property type="protein sequence ID" value="PWE17912.1"/>
    <property type="molecule type" value="Genomic_DNA"/>
</dbReference>
<protein>
    <recommendedName>
        <fullName evidence="4">Yip1 domain-containing protein</fullName>
    </recommendedName>
</protein>
<evidence type="ECO:0000313" key="3">
    <source>
        <dbReference type="Proteomes" id="UP000245168"/>
    </source>
</evidence>
<keyword evidence="1" id="KW-1133">Transmembrane helix</keyword>
<feature type="transmembrane region" description="Helical" evidence="1">
    <location>
        <begin position="106"/>
        <end position="129"/>
    </location>
</feature>
<feature type="transmembrane region" description="Helical" evidence="1">
    <location>
        <begin position="34"/>
        <end position="57"/>
    </location>
</feature>
<dbReference type="Proteomes" id="UP000245168">
    <property type="component" value="Unassembled WGS sequence"/>
</dbReference>
<feature type="transmembrane region" description="Helical" evidence="1">
    <location>
        <begin position="149"/>
        <end position="170"/>
    </location>
</feature>
<dbReference type="RefSeq" id="WP_109252266.1">
    <property type="nucleotide sequence ID" value="NZ_QEXV01000002.1"/>
</dbReference>
<name>A0A2U2BV85_9PROT</name>
<dbReference type="OrthoDB" id="10017570at2"/>
<dbReference type="AlphaFoldDB" id="A0A2U2BV85"/>
<accession>A0A2U2BV85</accession>
<evidence type="ECO:0000313" key="2">
    <source>
        <dbReference type="EMBL" id="PWE17912.1"/>
    </source>
</evidence>
<reference evidence="3" key="1">
    <citation type="submission" date="2018-05" db="EMBL/GenBank/DDBJ databases">
        <authorList>
            <person name="Liu B.-T."/>
        </authorList>
    </citation>
    <scope>NUCLEOTIDE SEQUENCE [LARGE SCALE GENOMIC DNA]</scope>
    <source>
        <strain evidence="3">WD6-1</strain>
    </source>
</reference>
<keyword evidence="1" id="KW-0812">Transmembrane</keyword>
<evidence type="ECO:0000256" key="1">
    <source>
        <dbReference type="SAM" id="Phobius"/>
    </source>
</evidence>
<organism evidence="2 3">
    <name type="scientific">Marinicauda salina</name>
    <dbReference type="NCBI Taxonomy" id="2135793"/>
    <lineage>
        <taxon>Bacteria</taxon>
        <taxon>Pseudomonadati</taxon>
        <taxon>Pseudomonadota</taxon>
        <taxon>Alphaproteobacteria</taxon>
        <taxon>Maricaulales</taxon>
        <taxon>Maricaulaceae</taxon>
        <taxon>Marinicauda</taxon>
    </lineage>
</organism>